<dbReference type="EMBL" id="CP162599">
    <property type="protein sequence ID" value="XDK33472.1"/>
    <property type="molecule type" value="Genomic_DNA"/>
</dbReference>
<gene>
    <name evidence="1" type="ORF">AB4Y30_03695</name>
</gene>
<dbReference type="InterPro" id="IPR058532">
    <property type="entry name" value="YjbR/MT2646/Rv2570-like"/>
</dbReference>
<proteinExistence type="predicted"/>
<dbReference type="RefSeq" id="WP_368654150.1">
    <property type="nucleotide sequence ID" value="NZ_CP162599.1"/>
</dbReference>
<sequence length="56" mass="6408">MNVKCDPALSGILRENNAILPAYHMNKEHWISIVLDGSVPDEEIFHLLDLSYDLTR</sequence>
<dbReference type="SUPFAM" id="SSF142906">
    <property type="entry name" value="YjbR-like"/>
    <property type="match status" value="1"/>
</dbReference>
<name>A0AB39HS59_9BACI</name>
<evidence type="ECO:0000313" key="1">
    <source>
        <dbReference type="EMBL" id="XDK33472.1"/>
    </source>
</evidence>
<dbReference type="Pfam" id="PF04237">
    <property type="entry name" value="YjbR"/>
    <property type="match status" value="1"/>
</dbReference>
<organism evidence="1">
    <name type="scientific">Ornithinibacillus sp. 4-3</name>
    <dbReference type="NCBI Taxonomy" id="3231488"/>
    <lineage>
        <taxon>Bacteria</taxon>
        <taxon>Bacillati</taxon>
        <taxon>Bacillota</taxon>
        <taxon>Bacilli</taxon>
        <taxon>Bacillales</taxon>
        <taxon>Bacillaceae</taxon>
        <taxon>Ornithinibacillus</taxon>
    </lineage>
</organism>
<dbReference type="PANTHER" id="PTHR35145">
    <property type="entry name" value="CYTOPLASMIC PROTEIN-RELATED"/>
    <property type="match status" value="1"/>
</dbReference>
<dbReference type="PANTHER" id="PTHR35145:SF1">
    <property type="entry name" value="CYTOPLASMIC PROTEIN"/>
    <property type="match status" value="1"/>
</dbReference>
<dbReference type="GO" id="GO:0003677">
    <property type="term" value="F:DNA binding"/>
    <property type="evidence" value="ECO:0007669"/>
    <property type="project" value="UniProtKB-KW"/>
</dbReference>
<dbReference type="Gene3D" id="3.90.1150.30">
    <property type="match status" value="1"/>
</dbReference>
<dbReference type="InterPro" id="IPR007351">
    <property type="entry name" value="YjbR"/>
</dbReference>
<dbReference type="InterPro" id="IPR038056">
    <property type="entry name" value="YjbR-like_sf"/>
</dbReference>
<keyword evidence="1" id="KW-0238">DNA-binding</keyword>
<reference evidence="1" key="1">
    <citation type="submission" date="2024-07" db="EMBL/GenBank/DDBJ databases">
        <title>Halotolerant mesophilic bacterium Ornithinibacillus sp. 4-3, sp. nov., isolated from soil.</title>
        <authorList>
            <person name="Sidarenka A.V."/>
            <person name="Guliayeva D.E."/>
            <person name="Leanovich S.I."/>
            <person name="Hileuskaya K.S."/>
            <person name="Akhremchuk A.E."/>
            <person name="Sikolenko M.A."/>
            <person name="Valentovich L.N."/>
        </authorList>
    </citation>
    <scope>NUCLEOTIDE SEQUENCE</scope>
    <source>
        <strain evidence="1">4-3</strain>
    </source>
</reference>
<protein>
    <submittedName>
        <fullName evidence="1">MmcQ/YjbR family DNA-binding protein</fullName>
    </submittedName>
</protein>
<accession>A0AB39HS59</accession>
<dbReference type="AlphaFoldDB" id="A0AB39HS59"/>